<evidence type="ECO:0000313" key="8">
    <source>
        <dbReference type="Proteomes" id="UP001431209"/>
    </source>
</evidence>
<dbReference type="InterPro" id="IPR012317">
    <property type="entry name" value="Poly(ADP-ribose)pol_cat_dom"/>
</dbReference>
<reference evidence="7 8" key="1">
    <citation type="submission" date="2024-03" db="EMBL/GenBank/DDBJ databases">
        <title>The Acrasis kona genome and developmental transcriptomes reveal deep origins of eukaryotic multicellular pathways.</title>
        <authorList>
            <person name="Sheikh S."/>
            <person name="Fu C.-J."/>
            <person name="Brown M.W."/>
            <person name="Baldauf S.L."/>
        </authorList>
    </citation>
    <scope>NUCLEOTIDE SEQUENCE [LARGE SCALE GENOMIC DNA]</scope>
    <source>
        <strain evidence="7 8">ATCC MYA-3509</strain>
    </source>
</reference>
<feature type="domain" description="PARP16 N-terminal" evidence="6">
    <location>
        <begin position="386"/>
        <end position="468"/>
    </location>
</feature>
<evidence type="ECO:0000259" key="6">
    <source>
        <dbReference type="Pfam" id="PF18084"/>
    </source>
</evidence>
<dbReference type="InterPro" id="IPR041400">
    <property type="entry name" value="PARP16_N"/>
</dbReference>
<evidence type="ECO:0000256" key="2">
    <source>
        <dbReference type="ARBA" id="ARBA00022679"/>
    </source>
</evidence>
<dbReference type="GO" id="GO:0016779">
    <property type="term" value="F:nucleotidyltransferase activity"/>
    <property type="evidence" value="ECO:0007669"/>
    <property type="project" value="UniProtKB-KW"/>
</dbReference>
<accession>A0AAW2Z829</accession>
<evidence type="ECO:0000256" key="4">
    <source>
        <dbReference type="ARBA" id="ARBA00023027"/>
    </source>
</evidence>
<keyword evidence="3" id="KW-0548">Nucleotidyltransferase</keyword>
<evidence type="ECO:0000259" key="5">
    <source>
        <dbReference type="Pfam" id="PF00644"/>
    </source>
</evidence>
<evidence type="ECO:0000256" key="3">
    <source>
        <dbReference type="ARBA" id="ARBA00022695"/>
    </source>
</evidence>
<dbReference type="AlphaFoldDB" id="A0AAW2Z829"/>
<organism evidence="7 8">
    <name type="scientific">Acrasis kona</name>
    <dbReference type="NCBI Taxonomy" id="1008807"/>
    <lineage>
        <taxon>Eukaryota</taxon>
        <taxon>Discoba</taxon>
        <taxon>Heterolobosea</taxon>
        <taxon>Tetramitia</taxon>
        <taxon>Eutetramitia</taxon>
        <taxon>Acrasidae</taxon>
        <taxon>Acrasis</taxon>
    </lineage>
</organism>
<proteinExistence type="predicted"/>
<keyword evidence="4" id="KW-0520">NAD</keyword>
<dbReference type="Pfam" id="PF00644">
    <property type="entry name" value="PARP"/>
    <property type="match status" value="1"/>
</dbReference>
<sequence>MDDKIIALLEKHCEDDEGLLKNHKYDSKSASVSFTVDMIEKELKVVIAEMDNGIFQVKQDRKEWVDTSSGNLYSVLEGMIKSFEKQRDDLLDTYQGDTPMSDQEESQFNEEEEIEIEDETGEDHLEKIIASDVDATNQYFGHSTCYLVKNLQNVRMTIPADLDEHLLEEYRLEPTASIVLSIQFAPEYIKNTTPPVIKYRPEPNAEAFGHQVSFMATSFLNQRWNILHPFTNNEPIDPDLEYDSKLDIVKQHNYTQQEEKIKFISSLIIKSKTSYAKSLCLYFCNMDPITANQMFVKAGGQDANNTSTVSNNVLMELYAYLMIRLTSLCNDCCICDHSIKIPLLSNKPTICTRFKCQFDFVELGICNSIPITICPSTVSNDILENYYIVDVLISMCYTAAKSKRNEKIFDPFPPQYIDKKNNSKNHSNVVKAIDQLPSVSHMKKHSSTEFDLMKFLGQDRYELVKWILSVGRPALVKMPKGRKIKAMMTEHQYMVMMDSPEKSANFKEMRRKWGSFFAFHGSSTENWHSILRRGLVNASKTALMTNGMAYGEGVYMAEDSTTSLSYAHHGDGWARSELTRGKFKCMAIVEVIKHPHVPQIPNPYYVVKDSNYLSLRFFFIFDSNGNVSVKAGGLKLSGYVQ</sequence>
<feature type="domain" description="PARP catalytic" evidence="5">
    <location>
        <begin position="501"/>
        <end position="569"/>
    </location>
</feature>
<dbReference type="Proteomes" id="UP001431209">
    <property type="component" value="Unassembled WGS sequence"/>
</dbReference>
<keyword evidence="8" id="KW-1185">Reference proteome</keyword>
<dbReference type="Gene3D" id="3.90.228.10">
    <property type="match status" value="1"/>
</dbReference>
<dbReference type="SUPFAM" id="SSF56399">
    <property type="entry name" value="ADP-ribosylation"/>
    <property type="match status" value="1"/>
</dbReference>
<gene>
    <name evidence="7" type="ORF">AKO1_001691</name>
</gene>
<dbReference type="Pfam" id="PF18084">
    <property type="entry name" value="ARTD15_N"/>
    <property type="match status" value="1"/>
</dbReference>
<keyword evidence="1" id="KW-0328">Glycosyltransferase</keyword>
<dbReference type="PANTHER" id="PTHR21328">
    <property type="entry name" value="POLY ADP-RIBOSE POLYMERASE FAMILY, MEMBER PARP"/>
    <property type="match status" value="1"/>
</dbReference>
<name>A0AAW2Z829_9EUKA</name>
<keyword evidence="2" id="KW-0808">Transferase</keyword>
<evidence type="ECO:0000256" key="1">
    <source>
        <dbReference type="ARBA" id="ARBA00022676"/>
    </source>
</evidence>
<protein>
    <submittedName>
        <fullName evidence="7">Mono-ADP-ribosyltransferase</fullName>
    </submittedName>
</protein>
<dbReference type="EMBL" id="JAOPGA020001192">
    <property type="protein sequence ID" value="KAL0485951.1"/>
    <property type="molecule type" value="Genomic_DNA"/>
</dbReference>
<dbReference type="GO" id="GO:0003950">
    <property type="term" value="F:NAD+ poly-ADP-ribosyltransferase activity"/>
    <property type="evidence" value="ECO:0007669"/>
    <property type="project" value="InterPro"/>
</dbReference>
<evidence type="ECO:0000313" key="7">
    <source>
        <dbReference type="EMBL" id="KAL0485951.1"/>
    </source>
</evidence>
<comment type="caution">
    <text evidence="7">The sequence shown here is derived from an EMBL/GenBank/DDBJ whole genome shotgun (WGS) entry which is preliminary data.</text>
</comment>
<dbReference type="InterPro" id="IPR051838">
    <property type="entry name" value="ARTD_PARP"/>
</dbReference>